<accession>A0AAW8ZYK4</accession>
<name>A0AAW8ZYK4_LIMRT</name>
<sequence>MSTNSEQHELAAKAFKKTIIFQKHQKTRVVIPIGSPALVDFAEKELNNYLLSLLVKYYPTHHWQQLEPKRVPWTNFFYLIIKQK</sequence>
<evidence type="ECO:0000313" key="1">
    <source>
        <dbReference type="EMBL" id="MDV8945989.1"/>
    </source>
</evidence>
<dbReference type="EMBL" id="JAOTNP010000003">
    <property type="protein sequence ID" value="MDV8945989.1"/>
    <property type="molecule type" value="Genomic_DNA"/>
</dbReference>
<gene>
    <name evidence="1" type="ORF">NX099_01010</name>
</gene>
<dbReference type="AlphaFoldDB" id="A0AAW8ZYK4"/>
<evidence type="ECO:0000313" key="2">
    <source>
        <dbReference type="Proteomes" id="UP001286376"/>
    </source>
</evidence>
<comment type="caution">
    <text evidence="1">The sequence shown here is derived from an EMBL/GenBank/DDBJ whole genome shotgun (WGS) entry which is preliminary data.</text>
</comment>
<organism evidence="1 2">
    <name type="scientific">Limosilactobacillus reuteri</name>
    <name type="common">Lactobacillus reuteri</name>
    <dbReference type="NCBI Taxonomy" id="1598"/>
    <lineage>
        <taxon>Bacteria</taxon>
        <taxon>Bacillati</taxon>
        <taxon>Bacillota</taxon>
        <taxon>Bacilli</taxon>
        <taxon>Lactobacillales</taxon>
        <taxon>Lactobacillaceae</taxon>
        <taxon>Limosilactobacillus</taxon>
    </lineage>
</organism>
<proteinExistence type="predicted"/>
<dbReference type="RefSeq" id="WP_317848838.1">
    <property type="nucleotide sequence ID" value="NZ_JAOTNP010000003.1"/>
</dbReference>
<dbReference type="Proteomes" id="UP001286376">
    <property type="component" value="Unassembled WGS sequence"/>
</dbReference>
<protein>
    <submittedName>
        <fullName evidence="1">Uncharacterized protein</fullName>
    </submittedName>
</protein>
<reference evidence="1 2" key="1">
    <citation type="journal article" date="2022" name="Front. Cell. Infect. Microbiol.">
        <title>The probiotic and immunomodulation effects of Limosilactobacillus reuteri RGW1 isolated from calf feces.</title>
        <authorList>
            <person name="Huang K."/>
            <person name="Shi W."/>
            <person name="Yang B."/>
            <person name="Wang J."/>
        </authorList>
    </citation>
    <scope>NUCLEOTIDE SEQUENCE [LARGE SCALE GENOMIC DNA]</scope>
    <source>
        <strain evidence="1 2">RGW1</strain>
    </source>
</reference>